<sequence length="254" mass="28116">MLEKNQFRMIDFLKVAQSRYTEQFKKKPIFDKFVELLLQAQIELQEVMRQVQQERTLDTAVGAQLDVLGEIVGLPRSLVTAEIFKFFGYKDRPDNPTPLPTPGNAGPYGSLNDPSVGAPWWGLGQATEISREATDEEYRLMIKAKILKNRTLSTPEDVIEAYKFLFGASQIIIDELGNANCRIGIGKILSTVERGLLFELGNVASLLPKTLGVNYTYSEFSADRPFATEGFQGGFGTGDLNDPSVGGILSNLLT</sequence>
<protein>
    <submittedName>
        <fullName evidence="1">Uncharacterized protein</fullName>
    </submittedName>
</protein>
<dbReference type="GeneID" id="26632652"/>
<keyword evidence="2" id="KW-1185">Reference proteome</keyword>
<proteinExistence type="predicted"/>
<dbReference type="EMBL" id="KM434186">
    <property type="protein sequence ID" value="AIW01778.1"/>
    <property type="molecule type" value="Genomic_DNA"/>
</dbReference>
<organism evidence="1 2">
    <name type="scientific">Pseudomonas phage vB_PaeM_PS24</name>
    <dbReference type="NCBI Taxonomy" id="1542092"/>
    <lineage>
        <taxon>Viruses</taxon>
        <taxon>Duplodnaviria</taxon>
        <taxon>Heunggongvirae</taxon>
        <taxon>Uroviricota</taxon>
        <taxon>Caudoviricetes</taxon>
        <taxon>Vandenendeviridae</taxon>
        <taxon>Nankokuvirus</taxon>
        <taxon>Nankokuvirus PS24</taxon>
    </lineage>
</organism>
<dbReference type="RefSeq" id="YP_009206038.1">
    <property type="nucleotide sequence ID" value="NC_028882.1"/>
</dbReference>
<dbReference type="KEGG" id="vg:26632652"/>
<gene>
    <name evidence="1" type="ORF">vB_PaeM_PS2400076</name>
</gene>
<evidence type="ECO:0000313" key="2">
    <source>
        <dbReference type="Proteomes" id="UP000203203"/>
    </source>
</evidence>
<name>A0A0K0LAC9_9CAUD</name>
<evidence type="ECO:0000313" key="1">
    <source>
        <dbReference type="EMBL" id="AIW01778.1"/>
    </source>
</evidence>
<dbReference type="Proteomes" id="UP000203203">
    <property type="component" value="Segment"/>
</dbReference>
<dbReference type="Pfam" id="PF11041">
    <property type="entry name" value="Phage_Wedge1"/>
    <property type="match status" value="1"/>
</dbReference>
<accession>A0A0K0LAC9</accession>
<dbReference type="InterPro" id="IPR021283">
    <property type="entry name" value="Phage_Wedge1"/>
</dbReference>
<reference evidence="2" key="1">
    <citation type="submission" date="2014-08" db="EMBL/GenBank/DDBJ databases">
        <authorList>
            <person name="Gozdek A."/>
            <person name="Dabrowski K."/>
            <person name="Lobocka M."/>
        </authorList>
    </citation>
    <scope>NUCLEOTIDE SEQUENCE [LARGE SCALE GENOMIC DNA]</scope>
</reference>